<feature type="transmembrane region" description="Helical" evidence="1">
    <location>
        <begin position="61"/>
        <end position="78"/>
    </location>
</feature>
<dbReference type="EMBL" id="CP060713">
    <property type="protein sequence ID" value="QNN53478.1"/>
    <property type="molecule type" value="Genomic_DNA"/>
</dbReference>
<organism evidence="2 3">
    <name type="scientific">Nocardioides mesophilus</name>
    <dbReference type="NCBI Taxonomy" id="433659"/>
    <lineage>
        <taxon>Bacteria</taxon>
        <taxon>Bacillati</taxon>
        <taxon>Actinomycetota</taxon>
        <taxon>Actinomycetes</taxon>
        <taxon>Propionibacteriales</taxon>
        <taxon>Nocardioidaceae</taxon>
        <taxon>Nocardioides</taxon>
    </lineage>
</organism>
<accession>A0A7G9RD03</accession>
<reference evidence="2 3" key="1">
    <citation type="submission" date="2020-08" db="EMBL/GenBank/DDBJ databases">
        <title>Genome sequence of Nocardioides mesophilus KACC 16243T.</title>
        <authorList>
            <person name="Hyun D.-W."/>
            <person name="Bae J.-W."/>
        </authorList>
    </citation>
    <scope>NUCLEOTIDE SEQUENCE [LARGE SCALE GENOMIC DNA]</scope>
    <source>
        <strain evidence="2 3">KACC 16243</strain>
    </source>
</reference>
<evidence type="ECO:0000313" key="2">
    <source>
        <dbReference type="EMBL" id="QNN53478.1"/>
    </source>
</evidence>
<gene>
    <name evidence="2" type="ORF">H9L09_03260</name>
</gene>
<sequence length="83" mass="9180">MAKPNDLDSLEQEIEVTRERLAGTIDQLVYRASPKTIARREIASIKAVYVDLAGRPRTDNMLKTAGAVVGFVTVVLVIRKLAR</sequence>
<evidence type="ECO:0000313" key="3">
    <source>
        <dbReference type="Proteomes" id="UP000515947"/>
    </source>
</evidence>
<keyword evidence="3" id="KW-1185">Reference proteome</keyword>
<keyword evidence="1" id="KW-0472">Membrane</keyword>
<dbReference type="Proteomes" id="UP000515947">
    <property type="component" value="Chromosome"/>
</dbReference>
<protein>
    <submittedName>
        <fullName evidence="2">DUF3618 domain-containing protein</fullName>
    </submittedName>
</protein>
<proteinExistence type="predicted"/>
<dbReference type="AlphaFoldDB" id="A0A7G9RD03"/>
<name>A0A7G9RD03_9ACTN</name>
<dbReference type="Pfam" id="PF12277">
    <property type="entry name" value="DUF3618"/>
    <property type="match status" value="1"/>
</dbReference>
<dbReference type="InterPro" id="IPR022062">
    <property type="entry name" value="DUF3618"/>
</dbReference>
<keyword evidence="1" id="KW-0812">Transmembrane</keyword>
<dbReference type="RefSeq" id="WP_187579320.1">
    <property type="nucleotide sequence ID" value="NZ_CP060713.1"/>
</dbReference>
<dbReference type="KEGG" id="nmes:H9L09_03260"/>
<evidence type="ECO:0000256" key="1">
    <source>
        <dbReference type="SAM" id="Phobius"/>
    </source>
</evidence>
<keyword evidence="1" id="KW-1133">Transmembrane helix</keyword>